<sequence length="952" mass="105935">MTRLRRTSAKRAGAVDDAAASDGPSNAFQNMKPLRGRTSGPTRRSTTGKWTAEEDELLTAAVQHFKGKNWKKIAECFKDRTDVQCLHRWQKVLNPELIKGPWSKEEDEAIIQLVNKYGAKKWSTIAAALPGRIGKQCRERWHNHLNPSINKEPWTQEEELGLIRAHQIYGNKWAELTKFLPGRTDNAIKNHWNSSVKKKLDTYLASGLLDQFQRVPFVVNPNSASSLVMQPGHVNGVEEEDTSECSQGSNVINCVQFDPVTENAGENFNTEEASSSTGHNLEQYSIYANSTPNKGKFGSCELASTSCLGVPEESSVQLGLSGLCIASNENHTEPTLPQSSVGFCTSDGVETLLVDSVKFERLLISDNDCSEMICTESREPGCFPQGNATGQSNNVALNGGRSSSLCEFDYENSLSARTLPVESFVHKKDVSERTLELEVVPNLRDDFICVDSPTGEAYKTDNYRKLDEAKDAPKLVAVDIFSKPNSDSKGSSLQTENKTHLRTDFSQTLFSMGDIVTLQTEKQDLGNLSYEPPRFPKLDIPFFSSDLMESTGDMQHNYSPFGIRQLMMPLTNLSSPRCLLLDSPIRDSTPRASLKHGPKRTRSIMKKRLHEILSPAEGKMGETILRSSSFSAAFSSLESIFDANGACRMSISSIDDSMQDVINEDFEDGVKRVDKFDCRISDKDEGNTESSDKQDQESIKLDAEAKLTRERIECNLEGQLIVSPRYQTNRNLVAAAFLSPRSQYPRKVDRSDLLDSLVSVIGKDEKYGVPITSSECATSSKPPEITSEFAANDADTQSIYMFGETPSFQRDLESPSAWKSPWFLQSFLPGPPGLDTDIPLQELDYFLSPVMRSYEAMAFMRQMSEQAAEYYPEMSSKTAITSTGQDLTCKDDSFLHDEKENVPPNILMERRVLDFSGCGSPPMKEMENKKFAESFTSASTSNPSSYLMKSCR</sequence>
<evidence type="ECO:0000256" key="1">
    <source>
        <dbReference type="ARBA" id="ARBA00004123"/>
    </source>
</evidence>
<evidence type="ECO:0000256" key="5">
    <source>
        <dbReference type="ARBA" id="ARBA00023163"/>
    </source>
</evidence>
<dbReference type="GO" id="GO:0000981">
    <property type="term" value="F:DNA-binding transcription factor activity, RNA polymerase II-specific"/>
    <property type="evidence" value="ECO:0007669"/>
    <property type="project" value="TreeGrafter"/>
</dbReference>
<name>W9R3P8_9ROSA</name>
<dbReference type="EMBL" id="KE343639">
    <property type="protein sequence ID" value="EXB37516.1"/>
    <property type="molecule type" value="Genomic_DNA"/>
</dbReference>
<evidence type="ECO:0000256" key="7">
    <source>
        <dbReference type="SAM" id="MobiDB-lite"/>
    </source>
</evidence>
<feature type="domain" description="Myb-like" evidence="8">
    <location>
        <begin position="94"/>
        <end position="145"/>
    </location>
</feature>
<evidence type="ECO:0000256" key="3">
    <source>
        <dbReference type="ARBA" id="ARBA00023015"/>
    </source>
</evidence>
<evidence type="ECO:0000313" key="11">
    <source>
        <dbReference type="Proteomes" id="UP000030645"/>
    </source>
</evidence>
<dbReference type="GO" id="GO:0000978">
    <property type="term" value="F:RNA polymerase II cis-regulatory region sequence-specific DNA binding"/>
    <property type="evidence" value="ECO:0007669"/>
    <property type="project" value="TreeGrafter"/>
</dbReference>
<dbReference type="InterPro" id="IPR001005">
    <property type="entry name" value="SANT/Myb"/>
</dbReference>
<dbReference type="FunFam" id="1.10.10.60:FF:000010">
    <property type="entry name" value="Transcriptional activator Myb isoform A"/>
    <property type="match status" value="1"/>
</dbReference>
<feature type="compositionally biased region" description="Low complexity" evidence="7">
    <location>
        <begin position="10"/>
        <end position="22"/>
    </location>
</feature>
<dbReference type="GO" id="GO:0005634">
    <property type="term" value="C:nucleus"/>
    <property type="evidence" value="ECO:0007669"/>
    <property type="project" value="UniProtKB-SubCell"/>
</dbReference>
<feature type="region of interest" description="Disordered" evidence="7">
    <location>
        <begin position="1"/>
        <end position="50"/>
    </location>
</feature>
<feature type="region of interest" description="Disordered" evidence="7">
    <location>
        <begin position="933"/>
        <end position="952"/>
    </location>
</feature>
<dbReference type="PROSITE" id="PS51294">
    <property type="entry name" value="HTH_MYB"/>
    <property type="match status" value="3"/>
</dbReference>
<evidence type="ECO:0000259" key="8">
    <source>
        <dbReference type="PROSITE" id="PS50090"/>
    </source>
</evidence>
<dbReference type="OrthoDB" id="2143914at2759"/>
<accession>W9R3P8</accession>
<keyword evidence="11" id="KW-1185">Reference proteome</keyword>
<evidence type="ECO:0000256" key="2">
    <source>
        <dbReference type="ARBA" id="ARBA00022737"/>
    </source>
</evidence>
<evidence type="ECO:0000259" key="9">
    <source>
        <dbReference type="PROSITE" id="PS51294"/>
    </source>
</evidence>
<dbReference type="PANTHER" id="PTHR45614">
    <property type="entry name" value="MYB PROTEIN-RELATED"/>
    <property type="match status" value="1"/>
</dbReference>
<dbReference type="InterPro" id="IPR009057">
    <property type="entry name" value="Homeodomain-like_sf"/>
</dbReference>
<dbReference type="CDD" id="cd00167">
    <property type="entry name" value="SANT"/>
    <property type="match status" value="3"/>
</dbReference>
<feature type="compositionally biased region" description="Low complexity" evidence="7">
    <location>
        <begin position="934"/>
        <end position="945"/>
    </location>
</feature>
<keyword evidence="5" id="KW-0804">Transcription</keyword>
<dbReference type="SMART" id="SM00717">
    <property type="entry name" value="SANT"/>
    <property type="match status" value="3"/>
</dbReference>
<dbReference type="FunFam" id="1.10.10.60:FF:000324">
    <property type="entry name" value="Transcription factor MYB3R-2"/>
    <property type="match status" value="1"/>
</dbReference>
<dbReference type="PROSITE" id="PS50090">
    <property type="entry name" value="MYB_LIKE"/>
    <property type="match status" value="3"/>
</dbReference>
<evidence type="ECO:0000256" key="4">
    <source>
        <dbReference type="ARBA" id="ARBA00023125"/>
    </source>
</evidence>
<dbReference type="Gene3D" id="1.10.10.60">
    <property type="entry name" value="Homeodomain-like"/>
    <property type="match status" value="3"/>
</dbReference>
<proteinExistence type="predicted"/>
<reference evidence="11" key="1">
    <citation type="submission" date="2013-01" db="EMBL/GenBank/DDBJ databases">
        <title>Draft Genome Sequence of a Mulberry Tree, Morus notabilis C.K. Schneid.</title>
        <authorList>
            <person name="He N."/>
            <person name="Zhao S."/>
        </authorList>
    </citation>
    <scope>NUCLEOTIDE SEQUENCE</scope>
</reference>
<comment type="subcellular location">
    <subcellularLocation>
        <location evidence="1">Nucleus</location>
    </subcellularLocation>
</comment>
<dbReference type="FunFam" id="1.10.10.60:FF:000016">
    <property type="entry name" value="Transcriptional activator Myb isoform A"/>
    <property type="match status" value="1"/>
</dbReference>
<evidence type="ECO:0000313" key="10">
    <source>
        <dbReference type="EMBL" id="EXB37516.1"/>
    </source>
</evidence>
<dbReference type="Pfam" id="PF00249">
    <property type="entry name" value="Myb_DNA-binding"/>
    <property type="match status" value="1"/>
</dbReference>
<keyword evidence="4" id="KW-0238">DNA-binding</keyword>
<dbReference type="PANTHER" id="PTHR45614:SF266">
    <property type="entry name" value="TRANSCRIPTION FACTOR MYB3R-4"/>
    <property type="match status" value="1"/>
</dbReference>
<dbReference type="InterPro" id="IPR050560">
    <property type="entry name" value="MYB_TF"/>
</dbReference>
<gene>
    <name evidence="10" type="ORF">L484_002502</name>
</gene>
<dbReference type="SUPFAM" id="SSF46689">
    <property type="entry name" value="Homeodomain-like"/>
    <property type="match status" value="2"/>
</dbReference>
<dbReference type="InterPro" id="IPR017930">
    <property type="entry name" value="Myb_dom"/>
</dbReference>
<dbReference type="eggNOG" id="KOG0048">
    <property type="taxonomic scope" value="Eukaryota"/>
</dbReference>
<evidence type="ECO:0000256" key="6">
    <source>
        <dbReference type="ARBA" id="ARBA00023242"/>
    </source>
</evidence>
<protein>
    <submittedName>
        <fullName evidence="10">Myb-related protein 3R-1</fullName>
    </submittedName>
</protein>
<feature type="domain" description="HTH myb-type" evidence="9">
    <location>
        <begin position="94"/>
        <end position="149"/>
    </location>
</feature>
<keyword evidence="2" id="KW-0677">Repeat</keyword>
<organism evidence="10 11">
    <name type="scientific">Morus notabilis</name>
    <dbReference type="NCBI Taxonomy" id="981085"/>
    <lineage>
        <taxon>Eukaryota</taxon>
        <taxon>Viridiplantae</taxon>
        <taxon>Streptophyta</taxon>
        <taxon>Embryophyta</taxon>
        <taxon>Tracheophyta</taxon>
        <taxon>Spermatophyta</taxon>
        <taxon>Magnoliopsida</taxon>
        <taxon>eudicotyledons</taxon>
        <taxon>Gunneridae</taxon>
        <taxon>Pentapetalae</taxon>
        <taxon>rosids</taxon>
        <taxon>fabids</taxon>
        <taxon>Rosales</taxon>
        <taxon>Moraceae</taxon>
        <taxon>Moreae</taxon>
        <taxon>Morus</taxon>
    </lineage>
</organism>
<dbReference type="Proteomes" id="UP000030645">
    <property type="component" value="Unassembled WGS sequence"/>
</dbReference>
<feature type="domain" description="Myb-like" evidence="8">
    <location>
        <begin position="42"/>
        <end position="93"/>
    </location>
</feature>
<feature type="domain" description="HTH myb-type" evidence="9">
    <location>
        <begin position="150"/>
        <end position="200"/>
    </location>
</feature>
<feature type="domain" description="HTH myb-type" evidence="9">
    <location>
        <begin position="48"/>
        <end position="93"/>
    </location>
</feature>
<dbReference type="SMR" id="W9R3P8"/>
<dbReference type="AlphaFoldDB" id="W9R3P8"/>
<dbReference type="KEGG" id="mnt:21386070"/>
<keyword evidence="3" id="KW-0805">Transcription regulation</keyword>
<feature type="domain" description="Myb-like" evidence="8">
    <location>
        <begin position="146"/>
        <end position="196"/>
    </location>
</feature>
<feature type="compositionally biased region" description="Low complexity" evidence="7">
    <location>
        <begin position="36"/>
        <end position="48"/>
    </location>
</feature>
<keyword evidence="6" id="KW-0539">Nucleus</keyword>
<dbReference type="Pfam" id="PF13921">
    <property type="entry name" value="Myb_DNA-bind_6"/>
    <property type="match status" value="1"/>
</dbReference>